<dbReference type="Proteomes" id="UP000194236">
    <property type="component" value="Unassembled WGS sequence"/>
</dbReference>
<evidence type="ECO:0000313" key="4">
    <source>
        <dbReference type="Proteomes" id="UP000194236"/>
    </source>
</evidence>
<feature type="domain" description="PDZ" evidence="2">
    <location>
        <begin position="295"/>
        <end position="375"/>
    </location>
</feature>
<feature type="compositionally biased region" description="Polar residues" evidence="1">
    <location>
        <begin position="77"/>
        <end position="99"/>
    </location>
</feature>
<accession>A0A1Y3BEV7</accession>
<gene>
    <name evidence="3" type="ORF">BLA29_002309</name>
</gene>
<sequence length="498" mass="53162">MSLVPSTSITSTSIATSANITSTVPSNASSQVATAAIKSQPLSSSFSGHTGTIPKLQHSDAIISGGGSSDIHHITGYSRSYSGGDSIMPGTSSSPSVSRTNLSRSKLQQGQQQKLFLSAGSLVRMDSAGSDPGDMRRHTPPPSIGTGSVGRQLPNTSNMCTNAQRPRLRDHLKMNPAYHRSFGSSSEDITDTGGAGVRSLTPELSTEDDFDLLDSLESSGISGGISEQKTLPQPRRGRALPRSSISSLKAADEILDSKMKAFLAHPITWEKSADGTQMIGRMILKKNLLPDSGLSSSAMIGMKVVGGRIVESGRLGAIIEKVKKGSIADTIGRLRPRDEVLEWNGISLQGKTYDEVHDIIADSKHHSEIELVVARPLIDTTTTASTTTTSAATVQGTTSSGTGFRKLPRHPLVQMAAATSRDEILMIQQQNNRIGRRHTDVISARAQPRSLDIVDKNSLFTRGSSLGAEFSARHMRTTPYVKVTRTPTITGRIQVSYF</sequence>
<dbReference type="InterPro" id="IPR036034">
    <property type="entry name" value="PDZ_sf"/>
</dbReference>
<feature type="region of interest" description="Disordered" evidence="1">
    <location>
        <begin position="384"/>
        <end position="406"/>
    </location>
</feature>
<dbReference type="GO" id="GO:0048788">
    <property type="term" value="C:cytoskeleton of presynaptic active zone"/>
    <property type="evidence" value="ECO:0007669"/>
    <property type="project" value="TreeGrafter"/>
</dbReference>
<evidence type="ECO:0000259" key="2">
    <source>
        <dbReference type="PROSITE" id="PS50106"/>
    </source>
</evidence>
<keyword evidence="4" id="KW-1185">Reference proteome</keyword>
<name>A0A1Y3BEV7_EURMA</name>
<feature type="region of interest" description="Disordered" evidence="1">
    <location>
        <begin position="217"/>
        <end position="243"/>
    </location>
</feature>
<dbReference type="AlphaFoldDB" id="A0A1Y3BEV7"/>
<evidence type="ECO:0000256" key="1">
    <source>
        <dbReference type="SAM" id="MobiDB-lite"/>
    </source>
</evidence>
<dbReference type="InterPro" id="IPR041489">
    <property type="entry name" value="PDZ_6"/>
</dbReference>
<dbReference type="EMBL" id="MUJZ01023087">
    <property type="protein sequence ID" value="OTF79439.1"/>
    <property type="molecule type" value="Genomic_DNA"/>
</dbReference>
<dbReference type="GO" id="GO:0031267">
    <property type="term" value="F:small GTPase binding"/>
    <property type="evidence" value="ECO:0007669"/>
    <property type="project" value="InterPro"/>
</dbReference>
<reference evidence="3 4" key="1">
    <citation type="submission" date="2017-03" db="EMBL/GenBank/DDBJ databases">
        <title>Genome Survey of Euroglyphus maynei.</title>
        <authorList>
            <person name="Arlian L.G."/>
            <person name="Morgan M.S."/>
            <person name="Rider S.D."/>
        </authorList>
    </citation>
    <scope>NUCLEOTIDE SEQUENCE [LARGE SCALE GENOMIC DNA]</scope>
    <source>
        <strain evidence="3">Arlian Lab</strain>
        <tissue evidence="3">Whole body</tissue>
    </source>
</reference>
<evidence type="ECO:0000313" key="3">
    <source>
        <dbReference type="EMBL" id="OTF79439.1"/>
    </source>
</evidence>
<dbReference type="Gene3D" id="2.30.42.10">
    <property type="match status" value="1"/>
</dbReference>
<proteinExistence type="predicted"/>
<feature type="compositionally biased region" description="Low complexity" evidence="1">
    <location>
        <begin position="217"/>
        <end position="227"/>
    </location>
</feature>
<dbReference type="SMART" id="SM00228">
    <property type="entry name" value="PDZ"/>
    <property type="match status" value="1"/>
</dbReference>
<dbReference type="GO" id="GO:0042391">
    <property type="term" value="P:regulation of membrane potential"/>
    <property type="evidence" value="ECO:0007669"/>
    <property type="project" value="TreeGrafter"/>
</dbReference>
<protein>
    <recommendedName>
        <fullName evidence="2">PDZ domain-containing protein</fullName>
    </recommendedName>
</protein>
<dbReference type="InterPro" id="IPR039032">
    <property type="entry name" value="Rim-like"/>
</dbReference>
<dbReference type="PANTHER" id="PTHR12157">
    <property type="entry name" value="REGULATING SYNAPTIC MEMBRANE EXOCYTOSIS PROTEIN"/>
    <property type="match status" value="1"/>
</dbReference>
<feature type="region of interest" description="Disordered" evidence="1">
    <location>
        <begin position="180"/>
        <end position="204"/>
    </location>
</feature>
<dbReference type="GO" id="GO:0050806">
    <property type="term" value="P:positive regulation of synaptic transmission"/>
    <property type="evidence" value="ECO:0007669"/>
    <property type="project" value="TreeGrafter"/>
</dbReference>
<dbReference type="GO" id="GO:0042734">
    <property type="term" value="C:presynaptic membrane"/>
    <property type="evidence" value="ECO:0007669"/>
    <property type="project" value="TreeGrafter"/>
</dbReference>
<dbReference type="CDD" id="cd06714">
    <property type="entry name" value="PDZ_RIM-like"/>
    <property type="match status" value="1"/>
</dbReference>
<dbReference type="GO" id="GO:0048167">
    <property type="term" value="P:regulation of synaptic plasticity"/>
    <property type="evidence" value="ECO:0007669"/>
    <property type="project" value="TreeGrafter"/>
</dbReference>
<dbReference type="GO" id="GO:0044325">
    <property type="term" value="F:transmembrane transporter binding"/>
    <property type="evidence" value="ECO:0007669"/>
    <property type="project" value="TreeGrafter"/>
</dbReference>
<dbReference type="SUPFAM" id="SSF50156">
    <property type="entry name" value="PDZ domain-like"/>
    <property type="match status" value="1"/>
</dbReference>
<comment type="caution">
    <text evidence="3">The sequence shown here is derived from an EMBL/GenBank/DDBJ whole genome shotgun (WGS) entry which is preliminary data.</text>
</comment>
<dbReference type="InterPro" id="IPR001478">
    <property type="entry name" value="PDZ"/>
</dbReference>
<feature type="compositionally biased region" description="Low complexity" evidence="1">
    <location>
        <begin position="384"/>
        <end position="403"/>
    </location>
</feature>
<dbReference type="OrthoDB" id="420032at2759"/>
<dbReference type="PANTHER" id="PTHR12157:SF21">
    <property type="entry name" value="RAB3 INTERACTING MOLECULE, ISOFORM F"/>
    <property type="match status" value="1"/>
</dbReference>
<dbReference type="GO" id="GO:0048791">
    <property type="term" value="P:calcium ion-regulated exocytosis of neurotransmitter"/>
    <property type="evidence" value="ECO:0007669"/>
    <property type="project" value="TreeGrafter"/>
</dbReference>
<dbReference type="Pfam" id="PF17820">
    <property type="entry name" value="PDZ_6"/>
    <property type="match status" value="1"/>
</dbReference>
<feature type="region of interest" description="Disordered" evidence="1">
    <location>
        <begin position="126"/>
        <end position="157"/>
    </location>
</feature>
<feature type="region of interest" description="Disordered" evidence="1">
    <location>
        <begin position="74"/>
        <end position="99"/>
    </location>
</feature>
<organism evidence="3 4">
    <name type="scientific">Euroglyphus maynei</name>
    <name type="common">Mayne's house dust mite</name>
    <dbReference type="NCBI Taxonomy" id="6958"/>
    <lineage>
        <taxon>Eukaryota</taxon>
        <taxon>Metazoa</taxon>
        <taxon>Ecdysozoa</taxon>
        <taxon>Arthropoda</taxon>
        <taxon>Chelicerata</taxon>
        <taxon>Arachnida</taxon>
        <taxon>Acari</taxon>
        <taxon>Acariformes</taxon>
        <taxon>Sarcoptiformes</taxon>
        <taxon>Astigmata</taxon>
        <taxon>Psoroptidia</taxon>
        <taxon>Analgoidea</taxon>
        <taxon>Pyroglyphidae</taxon>
        <taxon>Pyroglyphinae</taxon>
        <taxon>Euroglyphus</taxon>
    </lineage>
</organism>
<dbReference type="PROSITE" id="PS50106">
    <property type="entry name" value="PDZ"/>
    <property type="match status" value="1"/>
</dbReference>